<sequence length="68" mass="8129">MNQELNDILTEMDRDLLVAMKLTMRRDREMENARLLYEAANIKQRQIARARAQLLNAVHHARKIEERI</sequence>
<proteinExistence type="predicted"/>
<accession>X0VXS3</accession>
<organism evidence="1">
    <name type="scientific">marine sediment metagenome</name>
    <dbReference type="NCBI Taxonomy" id="412755"/>
    <lineage>
        <taxon>unclassified sequences</taxon>
        <taxon>metagenomes</taxon>
        <taxon>ecological metagenomes</taxon>
    </lineage>
</organism>
<dbReference type="EMBL" id="BARS01028167">
    <property type="protein sequence ID" value="GAG05296.1"/>
    <property type="molecule type" value="Genomic_DNA"/>
</dbReference>
<name>X0VXS3_9ZZZZ</name>
<protein>
    <submittedName>
        <fullName evidence="1">Uncharacterized protein</fullName>
    </submittedName>
</protein>
<gene>
    <name evidence="1" type="ORF">S01H1_44171</name>
</gene>
<evidence type="ECO:0000313" key="1">
    <source>
        <dbReference type="EMBL" id="GAG05296.1"/>
    </source>
</evidence>
<comment type="caution">
    <text evidence="1">The sequence shown here is derived from an EMBL/GenBank/DDBJ whole genome shotgun (WGS) entry which is preliminary data.</text>
</comment>
<dbReference type="AlphaFoldDB" id="X0VXS3"/>
<reference evidence="1" key="1">
    <citation type="journal article" date="2014" name="Front. Microbiol.">
        <title>High frequency of phylogenetically diverse reductive dehalogenase-homologous genes in deep subseafloor sedimentary metagenomes.</title>
        <authorList>
            <person name="Kawai M."/>
            <person name="Futagami T."/>
            <person name="Toyoda A."/>
            <person name="Takaki Y."/>
            <person name="Nishi S."/>
            <person name="Hori S."/>
            <person name="Arai W."/>
            <person name="Tsubouchi T."/>
            <person name="Morono Y."/>
            <person name="Uchiyama I."/>
            <person name="Ito T."/>
            <person name="Fujiyama A."/>
            <person name="Inagaki F."/>
            <person name="Takami H."/>
        </authorList>
    </citation>
    <scope>NUCLEOTIDE SEQUENCE</scope>
    <source>
        <strain evidence="1">Expedition CK06-06</strain>
    </source>
</reference>